<dbReference type="GO" id="GO:0009007">
    <property type="term" value="F:site-specific DNA-methyltransferase (adenine-specific) activity"/>
    <property type="evidence" value="ECO:0007669"/>
    <property type="project" value="UniProtKB-EC"/>
</dbReference>
<dbReference type="AlphaFoldDB" id="A0A833LVJ8"/>
<dbReference type="GO" id="GO:0008170">
    <property type="term" value="F:N-methyltransferase activity"/>
    <property type="evidence" value="ECO:0007669"/>
    <property type="project" value="InterPro"/>
</dbReference>
<keyword evidence="5" id="KW-0949">S-adenosyl-L-methionine</keyword>
<evidence type="ECO:0000256" key="6">
    <source>
        <dbReference type="ARBA" id="ARBA00047942"/>
    </source>
</evidence>
<dbReference type="GO" id="GO:0032259">
    <property type="term" value="P:methylation"/>
    <property type="evidence" value="ECO:0007669"/>
    <property type="project" value="UniProtKB-KW"/>
</dbReference>
<keyword evidence="4 9" id="KW-0808">Transferase</keyword>
<dbReference type="InterPro" id="IPR029063">
    <property type="entry name" value="SAM-dependent_MTases_sf"/>
</dbReference>
<dbReference type="PIRSF" id="PIRSF015855">
    <property type="entry name" value="TypeIII_Mtase_mKpnI"/>
    <property type="match status" value="1"/>
</dbReference>
<evidence type="ECO:0000256" key="7">
    <source>
        <dbReference type="SAM" id="MobiDB-lite"/>
    </source>
</evidence>
<dbReference type="SUPFAM" id="SSF53335">
    <property type="entry name" value="S-adenosyl-L-methionine-dependent methyltransferases"/>
    <property type="match status" value="1"/>
</dbReference>
<dbReference type="Proteomes" id="UP000460298">
    <property type="component" value="Unassembled WGS sequence"/>
</dbReference>
<protein>
    <recommendedName>
        <fullName evidence="2">site-specific DNA-methyltransferase (adenine-specific)</fullName>
        <ecNumber evidence="2">2.1.1.72</ecNumber>
    </recommendedName>
</protein>
<dbReference type="EMBL" id="WBUI01000042">
    <property type="protein sequence ID" value="KAB2928908.1"/>
    <property type="molecule type" value="Genomic_DNA"/>
</dbReference>
<dbReference type="Gene3D" id="3.40.50.150">
    <property type="entry name" value="Vaccinia Virus protein VP39"/>
    <property type="match status" value="1"/>
</dbReference>
<evidence type="ECO:0000256" key="3">
    <source>
        <dbReference type="ARBA" id="ARBA00022603"/>
    </source>
</evidence>
<dbReference type="EC" id="2.1.1.72" evidence="2"/>
<evidence type="ECO:0000256" key="2">
    <source>
        <dbReference type="ARBA" id="ARBA00011900"/>
    </source>
</evidence>
<organism evidence="9 10">
    <name type="scientific">Leptonema illini</name>
    <dbReference type="NCBI Taxonomy" id="183"/>
    <lineage>
        <taxon>Bacteria</taxon>
        <taxon>Pseudomonadati</taxon>
        <taxon>Spirochaetota</taxon>
        <taxon>Spirochaetia</taxon>
        <taxon>Leptospirales</taxon>
        <taxon>Leptospiraceae</taxon>
        <taxon>Leptonema</taxon>
    </lineage>
</organism>
<evidence type="ECO:0000256" key="4">
    <source>
        <dbReference type="ARBA" id="ARBA00022679"/>
    </source>
</evidence>
<evidence type="ECO:0000259" key="8">
    <source>
        <dbReference type="Pfam" id="PF01555"/>
    </source>
</evidence>
<comment type="similarity">
    <text evidence="1">Belongs to the N(4)/N(6)-methyltransferase family.</text>
</comment>
<dbReference type="InterPro" id="IPR002052">
    <property type="entry name" value="DNA_methylase_N6_adenine_CS"/>
</dbReference>
<reference evidence="9 10" key="1">
    <citation type="submission" date="2019-10" db="EMBL/GenBank/DDBJ databases">
        <title>Extracellular Electron Transfer in a Candidatus Methanoperedens spp. Enrichment Culture.</title>
        <authorList>
            <person name="Berger S."/>
            <person name="Rangel Shaw D."/>
            <person name="Berben T."/>
            <person name="In 'T Zandt M."/>
            <person name="Frank J."/>
            <person name="Reimann J."/>
            <person name="Jetten M.S.M."/>
            <person name="Welte C.U."/>
        </authorList>
    </citation>
    <scope>NUCLEOTIDE SEQUENCE [LARGE SCALE GENOMIC DNA]</scope>
    <source>
        <strain evidence="9">SB12</strain>
    </source>
</reference>
<feature type="domain" description="DNA methylase N-4/N-6" evidence="8">
    <location>
        <begin position="70"/>
        <end position="371"/>
    </location>
</feature>
<dbReference type="Pfam" id="PF01555">
    <property type="entry name" value="N6_N4_Mtase"/>
    <property type="match status" value="1"/>
</dbReference>
<evidence type="ECO:0000313" key="9">
    <source>
        <dbReference type="EMBL" id="KAB2928908.1"/>
    </source>
</evidence>
<name>A0A833LVJ8_9LEPT</name>
<comment type="caution">
    <text evidence="9">The sequence shown here is derived from an EMBL/GenBank/DDBJ whole genome shotgun (WGS) entry which is preliminary data.</text>
</comment>
<comment type="catalytic activity">
    <reaction evidence="6">
        <text>a 2'-deoxyadenosine in DNA + S-adenosyl-L-methionine = an N(6)-methyl-2'-deoxyadenosine in DNA + S-adenosyl-L-homocysteine + H(+)</text>
        <dbReference type="Rhea" id="RHEA:15197"/>
        <dbReference type="Rhea" id="RHEA-COMP:12418"/>
        <dbReference type="Rhea" id="RHEA-COMP:12419"/>
        <dbReference type="ChEBI" id="CHEBI:15378"/>
        <dbReference type="ChEBI" id="CHEBI:57856"/>
        <dbReference type="ChEBI" id="CHEBI:59789"/>
        <dbReference type="ChEBI" id="CHEBI:90615"/>
        <dbReference type="ChEBI" id="CHEBI:90616"/>
        <dbReference type="EC" id="2.1.1.72"/>
    </reaction>
</comment>
<accession>A0A833LVJ8</accession>
<sequence>MSHKKQKLELTWIGKENRPLLEPRILLEDPEKTYHAGHSVTGHDLFDNKLIFGDNLLALKALESEYSGKVKCVFIDPPYNTGSAFEHYDDGLEHSIWLSLMRDRLEIIRRLLSDDGSLWITIDDTEAHYLKVVCDEIFGRVNFIADAVWEKADSPRMDAQFFSSRHDHLLVYAKVIARTVWNRLSTGEAPGHYDKIDNQGRRYYLKPLRAMGGQGDSRSARPTLYFPLIAPDGSEIYPKRQDGTDGAWRWKQAKVAEEAERIDWIKGRNGWTPYYRIFAEENHTRPPETIWPHGEVGSNRTSKREIKDLFPDLTPFGTPKPERLLHRVLSIASNPGDLILDSFAGSGTTGAVAHKMGRSWIMVELGEQCHSHIIPRLKKVIDGEDDGGITKILGWKGGGGFRYYRLAPSLLEKDKWGNWVINKEYNAAMLAEALCKLEGFTYAPSDSIYWQHGHSTERDYVYVTTANLLHSQLQQLSDEVGPDRSLLVLCTAFRAKTQVYSNLTVKKIPRQVLARCEWGHDDYSLRVENLPQMPERPGQPSLFGEEVEE</sequence>
<dbReference type="PRINTS" id="PR00506">
    <property type="entry name" value="D21N6MTFRASE"/>
</dbReference>
<feature type="region of interest" description="Disordered" evidence="7">
    <location>
        <begin position="529"/>
        <end position="549"/>
    </location>
</feature>
<dbReference type="InterPro" id="IPR002295">
    <property type="entry name" value="N4/N6-MTase_EcoPI_Mod-like"/>
</dbReference>
<proteinExistence type="inferred from homology"/>
<evidence type="ECO:0000313" key="10">
    <source>
        <dbReference type="Proteomes" id="UP000460298"/>
    </source>
</evidence>
<evidence type="ECO:0000256" key="5">
    <source>
        <dbReference type="ARBA" id="ARBA00022691"/>
    </source>
</evidence>
<dbReference type="InterPro" id="IPR002941">
    <property type="entry name" value="DNA_methylase_N4/N6"/>
</dbReference>
<keyword evidence="3 9" id="KW-0489">Methyltransferase</keyword>
<dbReference type="GO" id="GO:0003677">
    <property type="term" value="F:DNA binding"/>
    <property type="evidence" value="ECO:0007669"/>
    <property type="project" value="InterPro"/>
</dbReference>
<dbReference type="PROSITE" id="PS00092">
    <property type="entry name" value="N6_MTASE"/>
    <property type="match status" value="1"/>
</dbReference>
<gene>
    <name evidence="9" type="ORF">F9K24_21445</name>
</gene>
<evidence type="ECO:0000256" key="1">
    <source>
        <dbReference type="ARBA" id="ARBA00006594"/>
    </source>
</evidence>